<feature type="compositionally biased region" description="Basic and acidic residues" evidence="3">
    <location>
        <begin position="21"/>
        <end position="40"/>
    </location>
</feature>
<dbReference type="PROSITE" id="PS50126">
    <property type="entry name" value="S1"/>
    <property type="match status" value="5"/>
</dbReference>
<dbReference type="GO" id="GO:0006364">
    <property type="term" value="P:rRNA processing"/>
    <property type="evidence" value="ECO:0007669"/>
    <property type="project" value="UniProtKB-KW"/>
</dbReference>
<dbReference type="InterPro" id="IPR003107">
    <property type="entry name" value="HAT"/>
</dbReference>
<dbReference type="InterPro" id="IPR003029">
    <property type="entry name" value="S1_domain"/>
</dbReference>
<keyword evidence="6" id="KW-1185">Reference proteome</keyword>
<feature type="domain" description="S1 motif" evidence="4">
    <location>
        <begin position="78"/>
        <end position="166"/>
    </location>
</feature>
<accession>A0AAW0YQL4</accession>
<dbReference type="InterPro" id="IPR057302">
    <property type="entry name" value="Rrp5_S1"/>
</dbReference>
<dbReference type="FunFam" id="2.40.50.140:FF:000103">
    <property type="entry name" value="protein RRP5 homolog"/>
    <property type="match status" value="2"/>
</dbReference>
<dbReference type="PANTHER" id="PTHR23270:SF10">
    <property type="entry name" value="PROTEIN RRP5 HOMOLOG"/>
    <property type="match status" value="1"/>
</dbReference>
<dbReference type="Gene3D" id="1.25.40.10">
    <property type="entry name" value="Tetratricopeptide repeat domain"/>
    <property type="match status" value="2"/>
</dbReference>
<evidence type="ECO:0000256" key="3">
    <source>
        <dbReference type="SAM" id="MobiDB-lite"/>
    </source>
</evidence>
<dbReference type="GO" id="GO:0032040">
    <property type="term" value="C:small-subunit processome"/>
    <property type="evidence" value="ECO:0007669"/>
    <property type="project" value="TreeGrafter"/>
</dbReference>
<name>A0AAW0YQL4_CHEQU</name>
<dbReference type="SUPFAM" id="SSF50249">
    <property type="entry name" value="Nucleic acid-binding proteins"/>
    <property type="match status" value="6"/>
</dbReference>
<protein>
    <recommendedName>
        <fullName evidence="4">S1 motif domain-containing protein</fullName>
    </recommendedName>
</protein>
<dbReference type="SUPFAM" id="SSF48452">
    <property type="entry name" value="TPR-like"/>
    <property type="match status" value="2"/>
</dbReference>
<feature type="compositionally biased region" description="Polar residues" evidence="3">
    <location>
        <begin position="1120"/>
        <end position="1131"/>
    </location>
</feature>
<feature type="compositionally biased region" description="Basic and acidic residues" evidence="3">
    <location>
        <begin position="1104"/>
        <end position="1114"/>
    </location>
</feature>
<feature type="domain" description="S1 motif" evidence="4">
    <location>
        <begin position="358"/>
        <end position="430"/>
    </location>
</feature>
<dbReference type="EMBL" id="JARKIK010000001">
    <property type="protein sequence ID" value="KAK8753912.1"/>
    <property type="molecule type" value="Genomic_DNA"/>
</dbReference>
<dbReference type="InterPro" id="IPR045209">
    <property type="entry name" value="Rrp5"/>
</dbReference>
<sequence>AHTVPTRSTTANVKMVVAGSKSKDRDLFSVKKRSDASTTDKKRKKQNKSEGNVQKKQKLEGFSAAEIHPLTYETLVDGQVLLGRVYEVQDYNVQISLPHRLKGTVTIAHISNAYSALLTKVKENDDDCEERVHLLQELFKPGQYVVARVLHVEDVNNKFRVNLTLAPQEVNFAVHVSQLEVGFVLSCAVSSVEDNGFVMDTGISGVRAAFLKDTATDGAGIVGVGSIVRCIVTHITRSDDTYTRLQLSANAEAVRKATLSITDTTNLSLLLPGTAINTSISKVHRKGLSLIMADCDGVVDRLHLQKPLDRLNRYEQAQNVRARVLYITPLRKVVHFTLQKEVFASSPESDPLHGFNIGDTIEDAEIYQSSRSGVYVKIGKNCRGFCSGNHLSDNDKASKHVARDFPVGTKQICRVIQYDYMDQLFIVSFQKSVMKQQAIGYSEMQVGKIVKGIIKGYFKNGALVTVSKLVTGIVPFLHLTDTRMKHPEKKFKVGTVVMTRVLRVNQENHYLILTCKKHLIESKAPIVTEYTKDIENTVTEGVIVKVSSAGLLIAMYNDVKGFAPKSLLSNVPVEKVEELFSEGQVVRCSILTVDPENKKMKVSLIVDGSNHFDKKKGTQLKLMSQVEMRERVHCVIKEVTEDSIKVSIQPRETEAEIPMYHLSDDINKSRLIKDLLHEGDEIYNAVVFKKYVDTVILTLKYSVYHWIYAEGKTCLNAEFLVGESYPAVVHDIRTYGLMASIPLGNHGQNVLVHITNLLNSNNEMLKFADLGICVGQSISVTPKGKDRKDRPIVSSLLEDNLKNVTQSSIQLLYSYLKDEAIIRNRWLDCCDTKRLLARVRPGDKMQARVTAVTPLGLAVTLKKGKITGILSQDHQDVEAKAEVGQKIFVCVLYVNQEEECLELTAKPDLCECLHERETKEIKAEMTVQCEVLLAKKKFIMVMLKTRCKGKIVYMPSLRHINDFEGQHSLYTIGQNYHMVIKFVDGPLVLGVLQEHEKKEDLNILSELPSILFKSSVDAQPRKDELIETESDNLQEMALRKIERVVTDSQYSTKNVRSITKNINDKEKLRSLTNDNVPQFDEETVQEIQKKKRLEKKKLRLLEREKDEEVERVATEDPQTEETNFNGSNNEVPKNKKLKKENRGVSKKIQKIRLNTEVDEEDSRTKLKSSLKKETCLALGTGFVWEVPDSVNNLGEDSSESEDKEENKEKKVKKLTKSEREILAKEEEKRLHELELARLEKDRLPESALDYEELLQRSPNSSAMWIQFISFHLESAEVDKARAVARRALQVIDIREEEERLNIWTVLLRLEVLYGTTESVGETYREALAANDQLKVHLAMAMVYAESNKLKEAEKVYFIMTKKFSQNCVVWIKAGIFFFSNNMADEARRYMEKALLSLDKKYHVKLINRFGQLEFRFGEAERGRTMFESLLSNYPKRIDIWSVYVDILTKKEDIEGAR</sequence>
<feature type="domain" description="S1 motif" evidence="4">
    <location>
        <begin position="536"/>
        <end position="605"/>
    </location>
</feature>
<gene>
    <name evidence="5" type="ORF">OTU49_001622</name>
</gene>
<feature type="domain" description="S1 motif" evidence="4">
    <location>
        <begin position="842"/>
        <end position="906"/>
    </location>
</feature>
<proteinExistence type="predicted"/>
<feature type="non-terminal residue" evidence="5">
    <location>
        <position position="1"/>
    </location>
</feature>
<evidence type="ECO:0000256" key="1">
    <source>
        <dbReference type="ARBA" id="ARBA00004604"/>
    </source>
</evidence>
<feature type="compositionally biased region" description="Polar residues" evidence="3">
    <location>
        <begin position="1"/>
        <end position="12"/>
    </location>
</feature>
<evidence type="ECO:0000259" key="4">
    <source>
        <dbReference type="PROSITE" id="PS50126"/>
    </source>
</evidence>
<comment type="subcellular location">
    <subcellularLocation>
        <location evidence="1">Nucleus</location>
        <location evidence="1">Nucleolus</location>
    </subcellularLocation>
</comment>
<dbReference type="Pfam" id="PF23459">
    <property type="entry name" value="S1_RRP5"/>
    <property type="match status" value="2"/>
</dbReference>
<feature type="region of interest" description="Disordered" evidence="3">
    <location>
        <begin position="1104"/>
        <end position="1145"/>
    </location>
</feature>
<feature type="compositionally biased region" description="Basic residues" evidence="3">
    <location>
        <begin position="1134"/>
        <end position="1145"/>
    </location>
</feature>
<feature type="domain" description="S1 motif" evidence="4">
    <location>
        <begin position="447"/>
        <end position="516"/>
    </location>
</feature>
<dbReference type="InterPro" id="IPR011990">
    <property type="entry name" value="TPR-like_helical_dom_sf"/>
</dbReference>
<dbReference type="GO" id="GO:0003723">
    <property type="term" value="F:RNA binding"/>
    <property type="evidence" value="ECO:0007669"/>
    <property type="project" value="TreeGrafter"/>
</dbReference>
<evidence type="ECO:0000313" key="5">
    <source>
        <dbReference type="EMBL" id="KAK8753912.1"/>
    </source>
</evidence>
<dbReference type="PANTHER" id="PTHR23270">
    <property type="entry name" value="PROGRAMMED CELL DEATH PROTEIN 11 PRE-RRNA PROCESSING PROTEIN RRP5"/>
    <property type="match status" value="1"/>
</dbReference>
<evidence type="ECO:0000313" key="6">
    <source>
        <dbReference type="Proteomes" id="UP001445076"/>
    </source>
</evidence>
<feature type="region of interest" description="Disordered" evidence="3">
    <location>
        <begin position="1"/>
        <end position="57"/>
    </location>
</feature>
<dbReference type="Gene3D" id="2.40.50.140">
    <property type="entry name" value="Nucleic acid-binding proteins"/>
    <property type="match status" value="5"/>
</dbReference>
<dbReference type="InterPro" id="IPR012340">
    <property type="entry name" value="NA-bd_OB-fold"/>
</dbReference>
<dbReference type="Proteomes" id="UP001445076">
    <property type="component" value="Unassembled WGS sequence"/>
</dbReference>
<feature type="region of interest" description="Disordered" evidence="3">
    <location>
        <begin position="1189"/>
        <end position="1211"/>
    </location>
</feature>
<comment type="caution">
    <text evidence="5">The sequence shown here is derived from an EMBL/GenBank/DDBJ whole genome shotgun (WGS) entry which is preliminary data.</text>
</comment>
<dbReference type="SMART" id="SM00386">
    <property type="entry name" value="HAT"/>
    <property type="match status" value="2"/>
</dbReference>
<evidence type="ECO:0000256" key="2">
    <source>
        <dbReference type="ARBA" id="ARBA00022552"/>
    </source>
</evidence>
<dbReference type="Pfam" id="PF00575">
    <property type="entry name" value="S1"/>
    <property type="match status" value="1"/>
</dbReference>
<keyword evidence="2" id="KW-0698">rRNA processing</keyword>
<dbReference type="SMART" id="SM00316">
    <property type="entry name" value="S1"/>
    <property type="match status" value="7"/>
</dbReference>
<reference evidence="5 6" key="1">
    <citation type="journal article" date="2024" name="BMC Genomics">
        <title>Genome assembly of redclaw crayfish (Cherax quadricarinatus) provides insights into its immune adaptation and hypoxia tolerance.</title>
        <authorList>
            <person name="Liu Z."/>
            <person name="Zheng J."/>
            <person name="Li H."/>
            <person name="Fang K."/>
            <person name="Wang S."/>
            <person name="He J."/>
            <person name="Zhou D."/>
            <person name="Weng S."/>
            <person name="Chi M."/>
            <person name="Gu Z."/>
            <person name="He J."/>
            <person name="Li F."/>
            <person name="Wang M."/>
        </authorList>
    </citation>
    <scope>NUCLEOTIDE SEQUENCE [LARGE SCALE GENOMIC DNA]</scope>
    <source>
        <strain evidence="5">ZL_2023a</strain>
    </source>
</reference>
<organism evidence="5 6">
    <name type="scientific">Cherax quadricarinatus</name>
    <name type="common">Australian red claw crayfish</name>
    <dbReference type="NCBI Taxonomy" id="27406"/>
    <lineage>
        <taxon>Eukaryota</taxon>
        <taxon>Metazoa</taxon>
        <taxon>Ecdysozoa</taxon>
        <taxon>Arthropoda</taxon>
        <taxon>Crustacea</taxon>
        <taxon>Multicrustacea</taxon>
        <taxon>Malacostraca</taxon>
        <taxon>Eumalacostraca</taxon>
        <taxon>Eucarida</taxon>
        <taxon>Decapoda</taxon>
        <taxon>Pleocyemata</taxon>
        <taxon>Astacidea</taxon>
        <taxon>Parastacoidea</taxon>
        <taxon>Parastacidae</taxon>
        <taxon>Cherax</taxon>
    </lineage>
</organism>